<feature type="transmembrane region" description="Helical" evidence="1">
    <location>
        <begin position="86"/>
        <end position="104"/>
    </location>
</feature>
<keyword evidence="1" id="KW-0812">Transmembrane</keyword>
<dbReference type="InterPro" id="IPR009936">
    <property type="entry name" value="DUF1468"/>
</dbReference>
<feature type="transmembrane region" description="Helical" evidence="1">
    <location>
        <begin position="45"/>
        <end position="66"/>
    </location>
</feature>
<keyword evidence="1" id="KW-0472">Membrane</keyword>
<gene>
    <name evidence="3" type="ORF">ABID12_001592</name>
</gene>
<organism evidence="3 4">
    <name type="scientific">Martelella mangrovi</name>
    <dbReference type="NCBI Taxonomy" id="1397477"/>
    <lineage>
        <taxon>Bacteria</taxon>
        <taxon>Pseudomonadati</taxon>
        <taxon>Pseudomonadota</taxon>
        <taxon>Alphaproteobacteria</taxon>
        <taxon>Hyphomicrobiales</taxon>
        <taxon>Aurantimonadaceae</taxon>
        <taxon>Martelella</taxon>
    </lineage>
</organism>
<comment type="caution">
    <text evidence="3">The sequence shown here is derived from an EMBL/GenBank/DDBJ whole genome shotgun (WGS) entry which is preliminary data.</text>
</comment>
<keyword evidence="4" id="KW-1185">Reference proteome</keyword>
<dbReference type="Proteomes" id="UP001549164">
    <property type="component" value="Unassembled WGS sequence"/>
</dbReference>
<evidence type="ECO:0000259" key="2">
    <source>
        <dbReference type="Pfam" id="PF07331"/>
    </source>
</evidence>
<feature type="transmembrane region" description="Helical" evidence="1">
    <location>
        <begin position="110"/>
        <end position="128"/>
    </location>
</feature>
<feature type="transmembrane region" description="Helical" evidence="1">
    <location>
        <begin position="7"/>
        <end position="25"/>
    </location>
</feature>
<name>A0ABV2I9Q7_9HYPH</name>
<reference evidence="3 4" key="1">
    <citation type="submission" date="2024-06" db="EMBL/GenBank/DDBJ databases">
        <title>Genomic Encyclopedia of Type Strains, Phase IV (KMG-IV): sequencing the most valuable type-strain genomes for metagenomic binning, comparative biology and taxonomic classification.</title>
        <authorList>
            <person name="Goeker M."/>
        </authorList>
    </citation>
    <scope>NUCLEOTIDE SEQUENCE [LARGE SCALE GENOMIC DNA]</scope>
    <source>
        <strain evidence="3 4">DSM 28102</strain>
    </source>
</reference>
<dbReference type="RefSeq" id="WP_354433758.1">
    <property type="nucleotide sequence ID" value="NZ_JBEPLY010000004.1"/>
</dbReference>
<proteinExistence type="predicted"/>
<evidence type="ECO:0000313" key="4">
    <source>
        <dbReference type="Proteomes" id="UP001549164"/>
    </source>
</evidence>
<feature type="domain" description="DUF1468" evidence="2">
    <location>
        <begin position="11"/>
        <end position="166"/>
    </location>
</feature>
<feature type="transmembrane region" description="Helical" evidence="1">
    <location>
        <begin position="135"/>
        <end position="157"/>
    </location>
</feature>
<accession>A0ABV2I9Q7</accession>
<keyword evidence="1" id="KW-1133">Transmembrane helix</keyword>
<evidence type="ECO:0000256" key="1">
    <source>
        <dbReference type="SAM" id="Phobius"/>
    </source>
</evidence>
<dbReference type="EMBL" id="JBEPLY010000004">
    <property type="protein sequence ID" value="MET3599653.1"/>
    <property type="molecule type" value="Genomic_DNA"/>
</dbReference>
<sequence>MLKIKTVDLAVSTILLAVGIAEFIGGFTMDRLEVRQIHPASIPGLLPMVLGLAIAIVAALQLIGLYRRGDAEIEGVAGGLVTVKELARLALLIAICAFYALFLVGRVHFWVASSLFITGFMLIFELSLRMTKRKLAITITRAVVIAVVFGGAVSFLFEDLFLVRLP</sequence>
<protein>
    <submittedName>
        <fullName evidence="3">Tricarboxylic transport membrane protein</fullName>
    </submittedName>
</protein>
<dbReference type="Pfam" id="PF07331">
    <property type="entry name" value="TctB"/>
    <property type="match status" value="1"/>
</dbReference>
<evidence type="ECO:0000313" key="3">
    <source>
        <dbReference type="EMBL" id="MET3599653.1"/>
    </source>
</evidence>